<name>A0A161XY12_9GAMM</name>
<protein>
    <submittedName>
        <fullName evidence="1">Uncharacterized protein</fullName>
    </submittedName>
</protein>
<gene>
    <name evidence="1" type="ORF">N482_21445</name>
</gene>
<sequence length="286" mass="31786">MTIKINEALKIITLILGASTLHTHAQDAEPMSCHWQLTHQNEMGTFESQYCSHPMDPGAPDIVVANRAIIPSYGICNVERLHGYRTELKGTVQITGSTTLCYGHSVSFLPAPQKRIVEGVEEMLLECNWEQGQNNTHKLMCSNLQGQLNRVLVATKLQSGNSTACVLHFNRWALNYFEGGTVIVKEPSPTACDVDPVYFRPFPETRLIDGVEAVLLKCEWRGESNKFQVKQCLDVGAEGNEVAVAYRMNGVEESLLSSANRMLGNGQIIEAKELSQIYPPLYFKAN</sequence>
<dbReference type="OrthoDB" id="6311056at2"/>
<dbReference type="AlphaFoldDB" id="A0A161XY12"/>
<reference evidence="1 2" key="1">
    <citation type="submission" date="2013-07" db="EMBL/GenBank/DDBJ databases">
        <title>Comparative Genomic and Metabolomic Analysis of Twelve Strains of Pseudoalteromonas luteoviolacea.</title>
        <authorList>
            <person name="Vynne N.G."/>
            <person name="Mansson M."/>
            <person name="Gram L."/>
        </authorList>
    </citation>
    <scope>NUCLEOTIDE SEQUENCE [LARGE SCALE GENOMIC DNA]</scope>
    <source>
        <strain evidence="1 2">NCIMB 1942</strain>
    </source>
</reference>
<accession>A0A161XY12</accession>
<comment type="caution">
    <text evidence="1">The sequence shown here is derived from an EMBL/GenBank/DDBJ whole genome shotgun (WGS) entry which is preliminary data.</text>
</comment>
<evidence type="ECO:0000313" key="2">
    <source>
        <dbReference type="Proteomes" id="UP000076587"/>
    </source>
</evidence>
<proteinExistence type="predicted"/>
<organism evidence="1 2">
    <name type="scientific">Pseudoalteromonas luteoviolacea NCIMB 1942</name>
    <dbReference type="NCBI Taxonomy" id="1365253"/>
    <lineage>
        <taxon>Bacteria</taxon>
        <taxon>Pseudomonadati</taxon>
        <taxon>Pseudomonadota</taxon>
        <taxon>Gammaproteobacteria</taxon>
        <taxon>Alteromonadales</taxon>
        <taxon>Pseudoalteromonadaceae</taxon>
        <taxon>Pseudoalteromonas</taxon>
    </lineage>
</organism>
<dbReference type="PATRIC" id="fig|1365253.3.peg.121"/>
<dbReference type="RefSeq" id="WP_063375246.1">
    <property type="nucleotide sequence ID" value="NZ_AUXT01000003.1"/>
</dbReference>
<evidence type="ECO:0000313" key="1">
    <source>
        <dbReference type="EMBL" id="KZN58772.1"/>
    </source>
</evidence>
<dbReference type="EMBL" id="AUXT01000003">
    <property type="protein sequence ID" value="KZN58772.1"/>
    <property type="molecule type" value="Genomic_DNA"/>
</dbReference>
<dbReference type="Proteomes" id="UP000076587">
    <property type="component" value="Unassembled WGS sequence"/>
</dbReference>